<dbReference type="AlphaFoldDB" id="A0A1Z5KSR5"/>
<dbReference type="NCBIfam" id="TIGR01752">
    <property type="entry name" value="flav_long"/>
    <property type="match status" value="1"/>
</dbReference>
<proteinExistence type="inferred from homology"/>
<keyword evidence="5" id="KW-0288">FMN</keyword>
<dbReference type="PROSITE" id="PS00201">
    <property type="entry name" value="FLAVODOXIN"/>
    <property type="match status" value="1"/>
</dbReference>
<dbReference type="InParanoid" id="A0A1Z5KSR5"/>
<protein>
    <submittedName>
        <fullName evidence="8">Flavodoxin I</fullName>
    </submittedName>
</protein>
<comment type="similarity">
    <text evidence="2">Belongs to the flavodoxin family.</text>
</comment>
<dbReference type="PANTHER" id="PTHR42809:SF1">
    <property type="entry name" value="FLAVODOXIN 1"/>
    <property type="match status" value="1"/>
</dbReference>
<reference evidence="8 9" key="1">
    <citation type="journal article" date="2015" name="Plant Cell">
        <title>Oil accumulation by the oleaginous diatom Fistulifera solaris as revealed by the genome and transcriptome.</title>
        <authorList>
            <person name="Tanaka T."/>
            <person name="Maeda Y."/>
            <person name="Veluchamy A."/>
            <person name="Tanaka M."/>
            <person name="Abida H."/>
            <person name="Marechal E."/>
            <person name="Bowler C."/>
            <person name="Muto M."/>
            <person name="Sunaga Y."/>
            <person name="Tanaka M."/>
            <person name="Yoshino T."/>
            <person name="Taniguchi T."/>
            <person name="Fukuda Y."/>
            <person name="Nemoto M."/>
            <person name="Matsumoto M."/>
            <person name="Wong P.S."/>
            <person name="Aburatani S."/>
            <person name="Fujibuchi W."/>
        </authorList>
    </citation>
    <scope>NUCLEOTIDE SEQUENCE [LARGE SCALE GENOMIC DNA]</scope>
    <source>
        <strain evidence="8 9">JPCC DA0580</strain>
    </source>
</reference>
<keyword evidence="9" id="KW-1185">Reference proteome</keyword>
<dbReference type="OrthoDB" id="528439at2759"/>
<dbReference type="InterPro" id="IPR029039">
    <property type="entry name" value="Flavoprotein-like_sf"/>
</dbReference>
<evidence type="ECO:0000256" key="2">
    <source>
        <dbReference type="ARBA" id="ARBA00005267"/>
    </source>
</evidence>
<name>A0A1Z5KSR5_FISSO</name>
<dbReference type="InterPro" id="IPR001226">
    <property type="entry name" value="Flavodoxin_CS"/>
</dbReference>
<dbReference type="PANTHER" id="PTHR42809">
    <property type="entry name" value="FLAVODOXIN 2"/>
    <property type="match status" value="1"/>
</dbReference>
<organism evidence="8 9">
    <name type="scientific">Fistulifera solaris</name>
    <name type="common">Oleaginous diatom</name>
    <dbReference type="NCBI Taxonomy" id="1519565"/>
    <lineage>
        <taxon>Eukaryota</taxon>
        <taxon>Sar</taxon>
        <taxon>Stramenopiles</taxon>
        <taxon>Ochrophyta</taxon>
        <taxon>Bacillariophyta</taxon>
        <taxon>Bacillariophyceae</taxon>
        <taxon>Bacillariophycidae</taxon>
        <taxon>Naviculales</taxon>
        <taxon>Naviculaceae</taxon>
        <taxon>Fistulifera</taxon>
    </lineage>
</organism>
<dbReference type="NCBIfam" id="NF006738">
    <property type="entry name" value="PRK09267.1-4"/>
    <property type="match status" value="1"/>
</dbReference>
<dbReference type="GO" id="GO:0010181">
    <property type="term" value="F:FMN binding"/>
    <property type="evidence" value="ECO:0007669"/>
    <property type="project" value="InterPro"/>
</dbReference>
<dbReference type="Proteomes" id="UP000198406">
    <property type="component" value="Unassembled WGS sequence"/>
</dbReference>
<dbReference type="GO" id="GO:0009055">
    <property type="term" value="F:electron transfer activity"/>
    <property type="evidence" value="ECO:0007669"/>
    <property type="project" value="InterPro"/>
</dbReference>
<evidence type="ECO:0000256" key="5">
    <source>
        <dbReference type="ARBA" id="ARBA00022643"/>
    </source>
</evidence>
<comment type="caution">
    <text evidence="8">The sequence shown here is derived from an EMBL/GenBank/DDBJ whole genome shotgun (WGS) entry which is preliminary data.</text>
</comment>
<dbReference type="InterPro" id="IPR008254">
    <property type="entry name" value="Flavodoxin/NO_synth"/>
</dbReference>
<accession>A0A1Z5KSR5</accession>
<comment type="cofactor">
    <cofactor evidence="1">
        <name>FMN</name>
        <dbReference type="ChEBI" id="CHEBI:58210"/>
    </cofactor>
</comment>
<keyword evidence="4" id="KW-0285">Flavoprotein</keyword>
<evidence type="ECO:0000313" key="9">
    <source>
        <dbReference type="Proteomes" id="UP000198406"/>
    </source>
</evidence>
<dbReference type="InterPro" id="IPR010086">
    <property type="entry name" value="Flavodoxin_lc"/>
</dbReference>
<evidence type="ECO:0000256" key="6">
    <source>
        <dbReference type="ARBA" id="ARBA00022982"/>
    </source>
</evidence>
<dbReference type="EMBL" id="BDSP01000289">
    <property type="protein sequence ID" value="GAX29354.1"/>
    <property type="molecule type" value="Genomic_DNA"/>
</dbReference>
<keyword evidence="6" id="KW-0249">Electron transport</keyword>
<sequence length="293" mass="31711">MCIIECAAFVCLPRTPNGAFEDAQQSTTDKPPRNDVCYRHPPHASRVLLFALPVRFKIAHQHVCQITSHIIFAPSTTMFRSAAVTSLLVASVANAWVIAPPAQRSFATRLDASVGIFYGTCTGSTSEAADLIHQAFGSGVAAEPIDVDGLTDDALAASLKEHDALIVGAPTWNTGAESECSGTGWDKFYYSKLPAMKSELSGKKVAVFGLGDQSSYSEYFCDAAGEIWDVFNGLDCKMLGAWSQDGYEHEDSKSIRGDKFCGLLLDAVNQEDMTEDRVKQWVAQLIDEGILAK</sequence>
<evidence type="ECO:0000313" key="8">
    <source>
        <dbReference type="EMBL" id="GAX29354.1"/>
    </source>
</evidence>
<keyword evidence="3" id="KW-0813">Transport</keyword>
<evidence type="ECO:0000259" key="7">
    <source>
        <dbReference type="PROSITE" id="PS50902"/>
    </source>
</evidence>
<dbReference type="Pfam" id="PF00258">
    <property type="entry name" value="Flavodoxin_1"/>
    <property type="match status" value="1"/>
</dbReference>
<evidence type="ECO:0000256" key="4">
    <source>
        <dbReference type="ARBA" id="ARBA00022630"/>
    </source>
</evidence>
<evidence type="ECO:0000256" key="3">
    <source>
        <dbReference type="ARBA" id="ARBA00022448"/>
    </source>
</evidence>
<feature type="domain" description="Flavodoxin-like" evidence="7">
    <location>
        <begin position="114"/>
        <end position="286"/>
    </location>
</feature>
<dbReference type="Gene3D" id="3.40.50.360">
    <property type="match status" value="1"/>
</dbReference>
<dbReference type="InterPro" id="IPR050619">
    <property type="entry name" value="Flavodoxin"/>
</dbReference>
<evidence type="ECO:0000256" key="1">
    <source>
        <dbReference type="ARBA" id="ARBA00001917"/>
    </source>
</evidence>
<dbReference type="PROSITE" id="PS50902">
    <property type="entry name" value="FLAVODOXIN_LIKE"/>
    <property type="match status" value="1"/>
</dbReference>
<gene>
    <name evidence="8" type="ORF">FisN_16Hh211</name>
</gene>
<dbReference type="SUPFAM" id="SSF52218">
    <property type="entry name" value="Flavoproteins"/>
    <property type="match status" value="1"/>
</dbReference>